<dbReference type="EMBL" id="CABVMM010000007">
    <property type="protein sequence ID" value="VVV00842.1"/>
    <property type="molecule type" value="Genomic_DNA"/>
</dbReference>
<sequence>MKFETRTLSRVYVMQDKIQNDMMYSDKASKAILSNLSYQFFGKVNDPDTAKYYERFFEIIKDPTKSVSRGHNLDFDTRVTTGEKEIPKIRADVFFRLKQGEFITYADGRDNKMQFKLQKIHRELSEKTKRFSMADLEANFERVYIEARSIFNY</sequence>
<protein>
    <submittedName>
        <fullName evidence="1">Uncharacterized protein</fullName>
    </submittedName>
</protein>
<comment type="caution">
    <text evidence="1">The sequence shown here is derived from an EMBL/GenBank/DDBJ whole genome shotgun (WGS) entry which is preliminary data.</text>
</comment>
<proteinExistence type="predicted"/>
<organism evidence="1 2">
    <name type="scientific">Mesonia oceanica</name>
    <dbReference type="NCBI Taxonomy" id="2687242"/>
    <lineage>
        <taxon>Bacteria</taxon>
        <taxon>Pseudomonadati</taxon>
        <taxon>Bacteroidota</taxon>
        <taxon>Flavobacteriia</taxon>
        <taxon>Flavobacteriales</taxon>
        <taxon>Flavobacteriaceae</taxon>
        <taxon>Mesonia</taxon>
    </lineage>
</organism>
<reference evidence="1" key="1">
    <citation type="submission" date="2019-09" db="EMBL/GenBank/DDBJ databases">
        <authorList>
            <person name="Rodrigo-Torres L."/>
            <person name="Arahal R. D."/>
            <person name="Lucena T."/>
        </authorList>
    </citation>
    <scope>NUCLEOTIDE SEQUENCE</scope>
    <source>
        <strain evidence="1">ISS653</strain>
    </source>
</reference>
<evidence type="ECO:0000313" key="1">
    <source>
        <dbReference type="EMBL" id="VVV00842.1"/>
    </source>
</evidence>
<name>A0AC61Y8M7_9FLAO</name>
<dbReference type="Proteomes" id="UP000356253">
    <property type="component" value="Unassembled WGS sequence"/>
</dbReference>
<gene>
    <name evidence="1" type="ORF">FVB9532_02118</name>
</gene>
<evidence type="ECO:0000313" key="2">
    <source>
        <dbReference type="Proteomes" id="UP000356253"/>
    </source>
</evidence>
<accession>A0AC61Y8M7</accession>
<keyword evidence="2" id="KW-1185">Reference proteome</keyword>